<feature type="transmembrane region" description="Helical" evidence="14">
    <location>
        <begin position="421"/>
        <end position="438"/>
    </location>
</feature>
<comment type="caution">
    <text evidence="14">Lacks conserved residue(s) required for the propagation of feature annotation.</text>
</comment>
<evidence type="ECO:0000313" key="17">
    <source>
        <dbReference type="EMBL" id="KAK2143522.1"/>
    </source>
</evidence>
<keyword evidence="1 14" id="KW-0813">Transport</keyword>
<accession>A0AAD9IZY4</accession>
<dbReference type="GO" id="GO:0004888">
    <property type="term" value="F:transmembrane signaling receptor activity"/>
    <property type="evidence" value="ECO:0007669"/>
    <property type="project" value="InterPro"/>
</dbReference>
<dbReference type="Gene3D" id="2.70.170.10">
    <property type="entry name" value="Neurotransmitter-gated ion-channel ligand-binding domain"/>
    <property type="match status" value="1"/>
</dbReference>
<protein>
    <submittedName>
        <fullName evidence="17">Uncharacterized protein</fullName>
    </submittedName>
</protein>
<dbReference type="FunFam" id="2.70.170.10:FF:000028">
    <property type="entry name" value="AcetylCholine Receptor"/>
    <property type="match status" value="1"/>
</dbReference>
<evidence type="ECO:0000256" key="2">
    <source>
        <dbReference type="ARBA" id="ARBA00022475"/>
    </source>
</evidence>
<keyword evidence="9" id="KW-0675">Receptor</keyword>
<evidence type="ECO:0000256" key="10">
    <source>
        <dbReference type="ARBA" id="ARBA00023180"/>
    </source>
</evidence>
<keyword evidence="3 14" id="KW-0812">Transmembrane</keyword>
<feature type="transmembrane region" description="Helical" evidence="14">
    <location>
        <begin position="271"/>
        <end position="292"/>
    </location>
</feature>
<dbReference type="Proteomes" id="UP001208570">
    <property type="component" value="Unassembled WGS sequence"/>
</dbReference>
<keyword evidence="12 14" id="KW-0407">Ion channel</keyword>
<gene>
    <name evidence="17" type="ORF">LSH36_834g01002</name>
</gene>
<evidence type="ECO:0000256" key="9">
    <source>
        <dbReference type="ARBA" id="ARBA00023170"/>
    </source>
</evidence>
<comment type="similarity">
    <text evidence="14">Belongs to the ligand-gated ion channel (TC 1.A.9) family.</text>
</comment>
<evidence type="ECO:0000313" key="18">
    <source>
        <dbReference type="Proteomes" id="UP001208570"/>
    </source>
</evidence>
<keyword evidence="10" id="KW-0325">Glycoprotein</keyword>
<evidence type="ECO:0000256" key="7">
    <source>
        <dbReference type="ARBA" id="ARBA00023136"/>
    </source>
</evidence>
<evidence type="ECO:0000256" key="5">
    <source>
        <dbReference type="ARBA" id="ARBA00023018"/>
    </source>
</evidence>
<dbReference type="GO" id="GO:0045211">
    <property type="term" value="C:postsynaptic membrane"/>
    <property type="evidence" value="ECO:0007669"/>
    <property type="project" value="InterPro"/>
</dbReference>
<evidence type="ECO:0000256" key="12">
    <source>
        <dbReference type="ARBA" id="ARBA00023303"/>
    </source>
</evidence>
<keyword evidence="6 14" id="KW-0406">Ion transport</keyword>
<dbReference type="Pfam" id="PF02931">
    <property type="entry name" value="Neur_chan_LBD"/>
    <property type="match status" value="1"/>
</dbReference>
<dbReference type="Pfam" id="PF02932">
    <property type="entry name" value="Neur_chan_memb"/>
    <property type="match status" value="1"/>
</dbReference>
<dbReference type="PROSITE" id="PS00236">
    <property type="entry name" value="NEUROTR_ION_CHANNEL"/>
    <property type="match status" value="1"/>
</dbReference>
<dbReference type="Gene3D" id="1.20.58.390">
    <property type="entry name" value="Neurotransmitter-gated ion-channel transmembrane domain"/>
    <property type="match status" value="1"/>
</dbReference>
<dbReference type="InterPro" id="IPR006029">
    <property type="entry name" value="Neurotrans-gated_channel_TM"/>
</dbReference>
<keyword evidence="18" id="KW-1185">Reference proteome</keyword>
<dbReference type="CDD" id="cd19051">
    <property type="entry name" value="LGIC_TM_cation"/>
    <property type="match status" value="1"/>
</dbReference>
<dbReference type="InterPro" id="IPR006201">
    <property type="entry name" value="Neur_channel"/>
</dbReference>
<dbReference type="InterPro" id="IPR036719">
    <property type="entry name" value="Neuro-gated_channel_TM_sf"/>
</dbReference>
<evidence type="ECO:0000256" key="6">
    <source>
        <dbReference type="ARBA" id="ARBA00023065"/>
    </source>
</evidence>
<keyword evidence="11" id="KW-1071">Ligand-gated ion channel</keyword>
<dbReference type="InterPro" id="IPR038050">
    <property type="entry name" value="Neuro_actylchol_rec"/>
</dbReference>
<evidence type="ECO:0000256" key="11">
    <source>
        <dbReference type="ARBA" id="ARBA00023286"/>
    </source>
</evidence>
<evidence type="ECO:0000256" key="4">
    <source>
        <dbReference type="ARBA" id="ARBA00022989"/>
    </source>
</evidence>
<comment type="caution">
    <text evidence="17">The sequence shown here is derived from an EMBL/GenBank/DDBJ whole genome shotgun (WGS) entry which is preliminary data.</text>
</comment>
<dbReference type="GO" id="GO:0022848">
    <property type="term" value="F:acetylcholine-gated monoatomic cation-selective channel activity"/>
    <property type="evidence" value="ECO:0007669"/>
    <property type="project" value="InterPro"/>
</dbReference>
<dbReference type="AlphaFoldDB" id="A0AAD9IZY4"/>
<dbReference type="SUPFAM" id="SSF63712">
    <property type="entry name" value="Nicotinic receptor ligand binding domain-like"/>
    <property type="match status" value="1"/>
</dbReference>
<reference evidence="17" key="1">
    <citation type="journal article" date="2023" name="Mol. Biol. Evol.">
        <title>Third-Generation Sequencing Reveals the Adaptive Role of the Epigenome in Three Deep-Sea Polychaetes.</title>
        <authorList>
            <person name="Perez M."/>
            <person name="Aroh O."/>
            <person name="Sun Y."/>
            <person name="Lan Y."/>
            <person name="Juniper S.K."/>
            <person name="Young C.R."/>
            <person name="Angers B."/>
            <person name="Qian P.Y."/>
        </authorList>
    </citation>
    <scope>NUCLEOTIDE SEQUENCE</scope>
    <source>
        <strain evidence="17">P08H-3</strain>
    </source>
</reference>
<dbReference type="InterPro" id="IPR006202">
    <property type="entry name" value="Neur_chan_lig-bd"/>
</dbReference>
<keyword evidence="2" id="KW-1003">Cell membrane</keyword>
<feature type="transmembrane region" description="Helical" evidence="14">
    <location>
        <begin position="240"/>
        <end position="262"/>
    </location>
</feature>
<dbReference type="CDD" id="cd18997">
    <property type="entry name" value="LGIC_ECD_nAChR"/>
    <property type="match status" value="1"/>
</dbReference>
<dbReference type="SUPFAM" id="SSF90112">
    <property type="entry name" value="Neurotransmitter-gated ion-channel transmembrane pore"/>
    <property type="match status" value="1"/>
</dbReference>
<evidence type="ECO:0000256" key="1">
    <source>
        <dbReference type="ARBA" id="ARBA00022448"/>
    </source>
</evidence>
<dbReference type="PRINTS" id="PR00254">
    <property type="entry name" value="NICOTINICR"/>
</dbReference>
<dbReference type="EMBL" id="JAODUP010000834">
    <property type="protein sequence ID" value="KAK2143522.1"/>
    <property type="molecule type" value="Genomic_DNA"/>
</dbReference>
<evidence type="ECO:0000256" key="8">
    <source>
        <dbReference type="ARBA" id="ARBA00023157"/>
    </source>
</evidence>
<sequence>MDVSDQEDTDGFLTDDNDLEYDMSAEKRLIWKLMSVYDRIGRAGRPVLNSSSAITVQFGLGLKQMELNEKERILTLSMWTRYMWHDEYLNWKPEEYGGLVQVTLDPQSIWIPDIMLLNTADIDVPARSTMAVVRHNGTVAWFPHCIYHSACAVDVSNFPFDQQKCNLAFASWTRPSKEVDIVMSFPGGIDLTTFESEQRDSSAWDITNVTAKRRILPSENEYPNFAALTFELVFRRKVVFSTYLLTLPCVFLAFLTLVVFWLPPDRPDRTALAMSTFSSFMVLLLILVEAAPPTARTIPTLERLALFQLTLGYMSKMLIMPSVYKEVERRNVATQGVLLPRQSASNDNTNRYCFTRIEPSTVSLKDDETGDRQTLEGIRMEIERTRNAIERLESSFCVRESHQVEEVLWEWRSIAAVMDRFFFVLYVILITLSLALFFPRPKHDVDWADD</sequence>
<feature type="domain" description="Neurotransmitter-gated ion-channel transmembrane" evidence="16">
    <location>
        <begin position="247"/>
        <end position="299"/>
    </location>
</feature>
<keyword evidence="8" id="KW-1015">Disulfide bond</keyword>
<dbReference type="PANTHER" id="PTHR18945">
    <property type="entry name" value="NEUROTRANSMITTER GATED ION CHANNEL"/>
    <property type="match status" value="1"/>
</dbReference>
<dbReference type="InterPro" id="IPR002394">
    <property type="entry name" value="Nicotinic_acetylcholine_rcpt"/>
</dbReference>
<keyword evidence="7 14" id="KW-0472">Membrane</keyword>
<name>A0AAD9IZY4_9ANNE</name>
<evidence type="ECO:0000256" key="3">
    <source>
        <dbReference type="ARBA" id="ARBA00022692"/>
    </source>
</evidence>
<dbReference type="PRINTS" id="PR00252">
    <property type="entry name" value="NRIONCHANNEL"/>
</dbReference>
<evidence type="ECO:0000259" key="16">
    <source>
        <dbReference type="Pfam" id="PF02932"/>
    </source>
</evidence>
<evidence type="ECO:0000256" key="13">
    <source>
        <dbReference type="ARBA" id="ARBA00034099"/>
    </source>
</evidence>
<dbReference type="InterPro" id="IPR036734">
    <property type="entry name" value="Neur_chan_lig-bd_sf"/>
</dbReference>
<keyword evidence="5" id="KW-0770">Synapse</keyword>
<keyword evidence="4 14" id="KW-1133">Transmembrane helix</keyword>
<comment type="subcellular location">
    <subcellularLocation>
        <location evidence="13">Synaptic cell membrane</location>
        <topology evidence="13">Multi-pass membrane protein</topology>
    </subcellularLocation>
</comment>
<organism evidence="17 18">
    <name type="scientific">Paralvinella palmiformis</name>
    <dbReference type="NCBI Taxonomy" id="53620"/>
    <lineage>
        <taxon>Eukaryota</taxon>
        <taxon>Metazoa</taxon>
        <taxon>Spiralia</taxon>
        <taxon>Lophotrochozoa</taxon>
        <taxon>Annelida</taxon>
        <taxon>Polychaeta</taxon>
        <taxon>Sedentaria</taxon>
        <taxon>Canalipalpata</taxon>
        <taxon>Terebellida</taxon>
        <taxon>Terebelliformia</taxon>
        <taxon>Alvinellidae</taxon>
        <taxon>Paralvinella</taxon>
    </lineage>
</organism>
<dbReference type="InterPro" id="IPR018000">
    <property type="entry name" value="Neurotransmitter_ion_chnl_CS"/>
</dbReference>
<feature type="domain" description="Neurotransmitter-gated ion-channel ligand-binding" evidence="15">
    <location>
        <begin position="26"/>
        <end position="238"/>
    </location>
</feature>
<proteinExistence type="inferred from homology"/>
<evidence type="ECO:0000259" key="15">
    <source>
        <dbReference type="Pfam" id="PF02931"/>
    </source>
</evidence>
<evidence type="ECO:0000256" key="14">
    <source>
        <dbReference type="RuleBase" id="RU000687"/>
    </source>
</evidence>